<dbReference type="PANTHER" id="PTHR37844:SF1">
    <property type="entry name" value="CALCINEURIN-LIKE PHOSPHOESTERASE DOMAIN-CONTAINING PROTEIN"/>
    <property type="match status" value="1"/>
</dbReference>
<proteinExistence type="predicted"/>
<dbReference type="SUPFAM" id="SSF56300">
    <property type="entry name" value="Metallo-dependent phosphatases"/>
    <property type="match status" value="1"/>
</dbReference>
<sequence length="121" mass="14355">NNNKHLLNDFSYIKDCDPIAYERHEKTVDFFNNNMEKGDIMVTHHMPSYKCVNDKYKNSSLNCYFACDLDELIKDKKPSMAFCGHTHLGFDFMLYKTRMMCNPLGYYDENPYFNDSFTIEV</sequence>
<name>A0A0F8ZJE3_9ZZZZ</name>
<accession>A0A0F8ZJE3</accession>
<evidence type="ECO:0000313" key="1">
    <source>
        <dbReference type="EMBL" id="KKK93918.1"/>
    </source>
</evidence>
<protein>
    <recommendedName>
        <fullName evidence="2">Calcineurin-like phosphoesterase domain-containing protein</fullName>
    </recommendedName>
</protein>
<dbReference type="AlphaFoldDB" id="A0A0F8ZJE3"/>
<feature type="non-terminal residue" evidence="1">
    <location>
        <position position="1"/>
    </location>
</feature>
<dbReference type="InterPro" id="IPR029052">
    <property type="entry name" value="Metallo-depent_PP-like"/>
</dbReference>
<evidence type="ECO:0008006" key="2">
    <source>
        <dbReference type="Google" id="ProtNLM"/>
    </source>
</evidence>
<dbReference type="Gene3D" id="3.60.21.10">
    <property type="match status" value="1"/>
</dbReference>
<comment type="caution">
    <text evidence="1">The sequence shown here is derived from an EMBL/GenBank/DDBJ whole genome shotgun (WGS) entry which is preliminary data.</text>
</comment>
<gene>
    <name evidence="1" type="ORF">LCGC14_2688110</name>
</gene>
<dbReference type="EMBL" id="LAZR01047567">
    <property type="protein sequence ID" value="KKK93918.1"/>
    <property type="molecule type" value="Genomic_DNA"/>
</dbReference>
<organism evidence="1">
    <name type="scientific">marine sediment metagenome</name>
    <dbReference type="NCBI Taxonomy" id="412755"/>
    <lineage>
        <taxon>unclassified sequences</taxon>
        <taxon>metagenomes</taxon>
        <taxon>ecological metagenomes</taxon>
    </lineage>
</organism>
<reference evidence="1" key="1">
    <citation type="journal article" date="2015" name="Nature">
        <title>Complex archaea that bridge the gap between prokaryotes and eukaryotes.</title>
        <authorList>
            <person name="Spang A."/>
            <person name="Saw J.H."/>
            <person name="Jorgensen S.L."/>
            <person name="Zaremba-Niedzwiedzka K."/>
            <person name="Martijn J."/>
            <person name="Lind A.E."/>
            <person name="van Eijk R."/>
            <person name="Schleper C."/>
            <person name="Guy L."/>
            <person name="Ettema T.J."/>
        </authorList>
    </citation>
    <scope>NUCLEOTIDE SEQUENCE</scope>
</reference>
<dbReference type="PANTHER" id="PTHR37844">
    <property type="entry name" value="SER/THR PROTEIN PHOSPHATASE SUPERFAMILY (AFU_ORTHOLOGUE AFUA_1G14840)"/>
    <property type="match status" value="1"/>
</dbReference>